<reference evidence="2 3" key="1">
    <citation type="submission" date="2022-04" db="EMBL/GenBank/DDBJ databases">
        <title>Chromosome-level reference genomes for two strains of Caenorhabditis briggsae: an improved platform for comparative genomics.</title>
        <authorList>
            <person name="Stevens L."/>
            <person name="Andersen E."/>
        </authorList>
    </citation>
    <scope>NUCLEOTIDE SEQUENCE [LARGE SCALE GENOMIC DNA]</scope>
    <source>
        <strain evidence="2">VX34</strain>
        <tissue evidence="2">Whole-organism</tissue>
    </source>
</reference>
<feature type="region of interest" description="Disordered" evidence="1">
    <location>
        <begin position="1"/>
        <end position="143"/>
    </location>
</feature>
<organism evidence="2 3">
    <name type="scientific">Caenorhabditis briggsae</name>
    <dbReference type="NCBI Taxonomy" id="6238"/>
    <lineage>
        <taxon>Eukaryota</taxon>
        <taxon>Metazoa</taxon>
        <taxon>Ecdysozoa</taxon>
        <taxon>Nematoda</taxon>
        <taxon>Chromadorea</taxon>
        <taxon>Rhabditida</taxon>
        <taxon>Rhabditina</taxon>
        <taxon>Rhabditomorpha</taxon>
        <taxon>Rhabditoidea</taxon>
        <taxon>Rhabditidae</taxon>
        <taxon>Peloderinae</taxon>
        <taxon>Caenorhabditis</taxon>
    </lineage>
</organism>
<feature type="compositionally biased region" description="Basic and acidic residues" evidence="1">
    <location>
        <begin position="125"/>
        <end position="134"/>
    </location>
</feature>
<evidence type="ECO:0000313" key="2">
    <source>
        <dbReference type="EMBL" id="UMM21894.1"/>
    </source>
</evidence>
<accession>A0AAE9J9J9</accession>
<feature type="compositionally biased region" description="Polar residues" evidence="1">
    <location>
        <begin position="16"/>
        <end position="69"/>
    </location>
</feature>
<evidence type="ECO:0000256" key="1">
    <source>
        <dbReference type="SAM" id="MobiDB-lite"/>
    </source>
</evidence>
<dbReference type="EMBL" id="CP092622">
    <property type="protein sequence ID" value="UMM21894.1"/>
    <property type="molecule type" value="Genomic_DNA"/>
</dbReference>
<proteinExistence type="predicted"/>
<keyword evidence="3" id="KW-1185">Reference proteome</keyword>
<evidence type="ECO:0000313" key="3">
    <source>
        <dbReference type="Proteomes" id="UP000829354"/>
    </source>
</evidence>
<sequence length="143" mass="15573">MLSFFVDTEPVEQQVEGESSSKLNMNSNIVTTVPNVPKSTASDNDSHSETAGNGPSSSSQGIICTSAASTLHLAPKASPRTSFLNNVESRGTTTNSNEEPELIQKPISWIDKPRRRKEDKKHKKDAPTGKKIDDPENPPSTRR</sequence>
<feature type="compositionally biased region" description="Polar residues" evidence="1">
    <location>
        <begin position="79"/>
        <end position="97"/>
    </location>
</feature>
<feature type="compositionally biased region" description="Basic residues" evidence="1">
    <location>
        <begin position="113"/>
        <end position="124"/>
    </location>
</feature>
<dbReference type="AlphaFoldDB" id="A0AAE9J9J9"/>
<dbReference type="Proteomes" id="UP000829354">
    <property type="component" value="Chromosome III"/>
</dbReference>
<name>A0AAE9J9J9_CAEBR</name>
<protein>
    <submittedName>
        <fullName evidence="2">Uncharacterized protein</fullName>
    </submittedName>
</protein>
<gene>
    <name evidence="2" type="ORF">L5515_003375</name>
</gene>